<dbReference type="PANTHER" id="PTHR11360:SF287">
    <property type="entry name" value="MFS MONOCARBOXYLATE TRANSPORTER"/>
    <property type="match status" value="1"/>
</dbReference>
<feature type="transmembrane region" description="Helical" evidence="3">
    <location>
        <begin position="319"/>
        <end position="341"/>
    </location>
</feature>
<proteinExistence type="inferred from homology"/>
<keyword evidence="3" id="KW-1133">Transmembrane helix</keyword>
<dbReference type="EMBL" id="MU005765">
    <property type="protein sequence ID" value="KAF2714195.1"/>
    <property type="molecule type" value="Genomic_DNA"/>
</dbReference>
<dbReference type="PANTHER" id="PTHR11360">
    <property type="entry name" value="MONOCARBOXYLATE TRANSPORTER"/>
    <property type="match status" value="1"/>
</dbReference>
<reference evidence="5" key="1">
    <citation type="journal article" date="2020" name="Stud. Mycol.">
        <title>101 Dothideomycetes genomes: a test case for predicting lifestyles and emergence of pathogens.</title>
        <authorList>
            <person name="Haridas S."/>
            <person name="Albert R."/>
            <person name="Binder M."/>
            <person name="Bloem J."/>
            <person name="Labutti K."/>
            <person name="Salamov A."/>
            <person name="Andreopoulos B."/>
            <person name="Baker S."/>
            <person name="Barry K."/>
            <person name="Bills G."/>
            <person name="Bluhm B."/>
            <person name="Cannon C."/>
            <person name="Castanera R."/>
            <person name="Culley D."/>
            <person name="Daum C."/>
            <person name="Ezra D."/>
            <person name="Gonzalez J."/>
            <person name="Henrissat B."/>
            <person name="Kuo A."/>
            <person name="Liang C."/>
            <person name="Lipzen A."/>
            <person name="Lutzoni F."/>
            <person name="Magnuson J."/>
            <person name="Mondo S."/>
            <person name="Nolan M."/>
            <person name="Ohm R."/>
            <person name="Pangilinan J."/>
            <person name="Park H.-J."/>
            <person name="Ramirez L."/>
            <person name="Alfaro M."/>
            <person name="Sun H."/>
            <person name="Tritt A."/>
            <person name="Yoshinaga Y."/>
            <person name="Zwiers L.-H."/>
            <person name="Turgeon B."/>
            <person name="Goodwin S."/>
            <person name="Spatafora J."/>
            <person name="Crous P."/>
            <person name="Grigoriev I."/>
        </authorList>
    </citation>
    <scope>NUCLEOTIDE SEQUENCE</scope>
    <source>
        <strain evidence="5">CBS 279.74</strain>
    </source>
</reference>
<feature type="transmembrane region" description="Helical" evidence="3">
    <location>
        <begin position="214"/>
        <end position="235"/>
    </location>
</feature>
<accession>A0A6G1KNS6</accession>
<comment type="similarity">
    <text evidence="2">Belongs to the major facilitator superfamily. Monocarboxylate porter (TC 2.A.1.13) family.</text>
</comment>
<name>A0A6G1KNS6_9PLEO</name>
<dbReference type="GO" id="GO:0016020">
    <property type="term" value="C:membrane"/>
    <property type="evidence" value="ECO:0007669"/>
    <property type="project" value="UniProtKB-SubCell"/>
</dbReference>
<dbReference type="SUPFAM" id="SSF103473">
    <property type="entry name" value="MFS general substrate transporter"/>
    <property type="match status" value="1"/>
</dbReference>
<feature type="transmembrane region" description="Helical" evidence="3">
    <location>
        <begin position="424"/>
        <end position="444"/>
    </location>
</feature>
<comment type="subcellular location">
    <subcellularLocation>
        <location evidence="1">Membrane</location>
        <topology evidence="1">Multi-pass membrane protein</topology>
    </subcellularLocation>
</comment>
<gene>
    <name evidence="5" type="ORF">K504DRAFT_498963</name>
</gene>
<dbReference type="PROSITE" id="PS50850">
    <property type="entry name" value="MFS"/>
    <property type="match status" value="1"/>
</dbReference>
<dbReference type="GO" id="GO:0022857">
    <property type="term" value="F:transmembrane transporter activity"/>
    <property type="evidence" value="ECO:0007669"/>
    <property type="project" value="InterPro"/>
</dbReference>
<keyword evidence="3" id="KW-0472">Membrane</keyword>
<organism evidence="5 6">
    <name type="scientific">Pleomassaria siparia CBS 279.74</name>
    <dbReference type="NCBI Taxonomy" id="1314801"/>
    <lineage>
        <taxon>Eukaryota</taxon>
        <taxon>Fungi</taxon>
        <taxon>Dikarya</taxon>
        <taxon>Ascomycota</taxon>
        <taxon>Pezizomycotina</taxon>
        <taxon>Dothideomycetes</taxon>
        <taxon>Pleosporomycetidae</taxon>
        <taxon>Pleosporales</taxon>
        <taxon>Pleomassariaceae</taxon>
        <taxon>Pleomassaria</taxon>
    </lineage>
</organism>
<keyword evidence="3" id="KW-0812">Transmembrane</keyword>
<dbReference type="OrthoDB" id="2213137at2759"/>
<dbReference type="Pfam" id="PF07690">
    <property type="entry name" value="MFS_1"/>
    <property type="match status" value="1"/>
</dbReference>
<dbReference type="Gene3D" id="1.20.1250.20">
    <property type="entry name" value="MFS general substrate transporter like domains"/>
    <property type="match status" value="2"/>
</dbReference>
<feature type="domain" description="Major facilitator superfamily (MFS) profile" evidence="4">
    <location>
        <begin position="258"/>
        <end position="450"/>
    </location>
</feature>
<sequence length="450" mass="48357">MASNRISIELTADTPQSSTAEFQHNRTIDSIEANYANDTQVGFSLPRADGGKDAWLFLMSCFMLEALIWGFPSTYGVFQEYYSTHEPFAGSSNIPVVGTCAMGIMYMDITVGFALLKRFPKLRAWSAPVGLTIVSLALGLGSLATNVTHLILTQGILYSIGGGLAWSPILFYLEEWWVQRRGFAYGTTMAGLGMSGAILPIVLEWLLNTYGFRITLRVCAIAFATATFPVLVFFKPRVPLSQATSSRGLDLSFWKCPNYLILQSANIIQSLGYFLPGIYLPTFARSLGASTIMSIVTVVLLNAAAFVGSLCMGAAVDRYHVTTCLFVASLGSTISVFLMWGPSTSLPLLYVFCVMYGAFAGCNSSTWSAIIRDTKEKKRGADSGMAFAFLSAGKGVGSIAAGPLSEMLLNVGTWKAGMAYGGDYGAVIVFTGITALLGGWGIGARRLGWL</sequence>
<feature type="transmembrane region" description="Helical" evidence="3">
    <location>
        <begin position="287"/>
        <end position="307"/>
    </location>
</feature>
<evidence type="ECO:0000256" key="3">
    <source>
        <dbReference type="SAM" id="Phobius"/>
    </source>
</evidence>
<evidence type="ECO:0000313" key="6">
    <source>
        <dbReference type="Proteomes" id="UP000799428"/>
    </source>
</evidence>
<dbReference type="InterPro" id="IPR036259">
    <property type="entry name" value="MFS_trans_sf"/>
</dbReference>
<feature type="transmembrane region" description="Helical" evidence="3">
    <location>
        <begin position="347"/>
        <end position="371"/>
    </location>
</feature>
<feature type="transmembrane region" description="Helical" evidence="3">
    <location>
        <begin position="54"/>
        <end position="72"/>
    </location>
</feature>
<feature type="transmembrane region" description="Helical" evidence="3">
    <location>
        <begin position="183"/>
        <end position="202"/>
    </location>
</feature>
<feature type="transmembrane region" description="Helical" evidence="3">
    <location>
        <begin position="125"/>
        <end position="144"/>
    </location>
</feature>
<evidence type="ECO:0000256" key="2">
    <source>
        <dbReference type="ARBA" id="ARBA00006727"/>
    </source>
</evidence>
<dbReference type="InterPro" id="IPR020846">
    <property type="entry name" value="MFS_dom"/>
</dbReference>
<keyword evidence="6" id="KW-1185">Reference proteome</keyword>
<dbReference type="InterPro" id="IPR050327">
    <property type="entry name" value="Proton-linked_MCT"/>
</dbReference>
<evidence type="ECO:0000256" key="1">
    <source>
        <dbReference type="ARBA" id="ARBA00004141"/>
    </source>
</evidence>
<dbReference type="AlphaFoldDB" id="A0A6G1KNS6"/>
<evidence type="ECO:0000313" key="5">
    <source>
        <dbReference type="EMBL" id="KAF2714195.1"/>
    </source>
</evidence>
<feature type="transmembrane region" description="Helical" evidence="3">
    <location>
        <begin position="383"/>
        <end position="404"/>
    </location>
</feature>
<protein>
    <submittedName>
        <fullName evidence="5">MFS general substrate transporter</fullName>
    </submittedName>
</protein>
<feature type="transmembrane region" description="Helical" evidence="3">
    <location>
        <begin position="150"/>
        <end position="171"/>
    </location>
</feature>
<feature type="transmembrane region" description="Helical" evidence="3">
    <location>
        <begin position="256"/>
        <end position="275"/>
    </location>
</feature>
<dbReference type="Proteomes" id="UP000799428">
    <property type="component" value="Unassembled WGS sequence"/>
</dbReference>
<evidence type="ECO:0000259" key="4">
    <source>
        <dbReference type="PROSITE" id="PS50850"/>
    </source>
</evidence>
<dbReference type="InterPro" id="IPR011701">
    <property type="entry name" value="MFS"/>
</dbReference>
<feature type="transmembrane region" description="Helical" evidence="3">
    <location>
        <begin position="92"/>
        <end position="116"/>
    </location>
</feature>